<dbReference type="SUPFAM" id="SSF50129">
    <property type="entry name" value="GroES-like"/>
    <property type="match status" value="1"/>
</dbReference>
<evidence type="ECO:0000256" key="4">
    <source>
        <dbReference type="ARBA" id="ARBA00022833"/>
    </source>
</evidence>
<dbReference type="GO" id="GO:0016491">
    <property type="term" value="F:oxidoreductase activity"/>
    <property type="evidence" value="ECO:0007669"/>
    <property type="project" value="UniProtKB-KW"/>
</dbReference>
<reference evidence="7" key="1">
    <citation type="journal article" date="2017" name="BMC Genomics">
        <title>Gapless genome assembly of Colletotrichum higginsianum reveals chromosome structure and association of transposable elements with secondary metabolite gene clusters.</title>
        <authorList>
            <person name="Dallery J.-F."/>
            <person name="Lapalu N."/>
            <person name="Zampounis A."/>
            <person name="Pigne S."/>
            <person name="Luyten I."/>
            <person name="Amselem J."/>
            <person name="Wittenberg A.H.J."/>
            <person name="Zhou S."/>
            <person name="de Queiroz M.V."/>
            <person name="Robin G.P."/>
            <person name="Auger A."/>
            <person name="Hainaut M."/>
            <person name="Henrissat B."/>
            <person name="Kim K.-T."/>
            <person name="Lee Y.-H."/>
            <person name="Lespinet O."/>
            <person name="Schwartz D.C."/>
            <person name="Thon M.R."/>
            <person name="O'Connell R.J."/>
        </authorList>
    </citation>
    <scope>NUCLEOTIDE SEQUENCE [LARGE SCALE GENOMIC DNA]</scope>
    <source>
        <strain evidence="7">IMI 349063</strain>
    </source>
</reference>
<dbReference type="AlphaFoldDB" id="A0A1B7XYB5"/>
<dbReference type="GO" id="GO:0046872">
    <property type="term" value="F:metal ion binding"/>
    <property type="evidence" value="ECO:0007669"/>
    <property type="project" value="UniProtKB-KW"/>
</dbReference>
<dbReference type="Gene3D" id="3.90.180.10">
    <property type="entry name" value="Medium-chain alcohol dehydrogenases, catalytic domain"/>
    <property type="match status" value="1"/>
</dbReference>
<evidence type="ECO:0000256" key="1">
    <source>
        <dbReference type="ARBA" id="ARBA00001947"/>
    </source>
</evidence>
<organism evidence="6 7">
    <name type="scientific">Colletotrichum higginsianum (strain IMI 349063)</name>
    <name type="common">Crucifer anthracnose fungus</name>
    <dbReference type="NCBI Taxonomy" id="759273"/>
    <lineage>
        <taxon>Eukaryota</taxon>
        <taxon>Fungi</taxon>
        <taxon>Dikarya</taxon>
        <taxon>Ascomycota</taxon>
        <taxon>Pezizomycotina</taxon>
        <taxon>Sordariomycetes</taxon>
        <taxon>Hypocreomycetidae</taxon>
        <taxon>Glomerellales</taxon>
        <taxon>Glomerellaceae</taxon>
        <taxon>Colletotrichum</taxon>
        <taxon>Colletotrichum destructivum species complex</taxon>
    </lineage>
</organism>
<gene>
    <name evidence="6" type="ORF">CH63R_11442</name>
</gene>
<dbReference type="PANTHER" id="PTHR43350">
    <property type="entry name" value="NAD-DEPENDENT ALCOHOL DEHYDROGENASE"/>
    <property type="match status" value="1"/>
</dbReference>
<dbReference type="KEGG" id="chig:CH63R_11442"/>
<accession>A0A1B7XYB5</accession>
<dbReference type="PANTHER" id="PTHR43350:SF19">
    <property type="entry name" value="D-GULOSIDE 3-DEHYDROGENASE"/>
    <property type="match status" value="1"/>
</dbReference>
<proteinExistence type="inferred from homology"/>
<sequence length="96" mass="10218">MGGESSFNRAVVYTEPGTTKTEVVELPIPKPGPGEVLVRLQYSGVCHTDYGFCMNAFSSVPFPTPTGMSLRSQDCRRVGRILTAGITGQVGGHEGQ</sequence>
<comment type="cofactor">
    <cofactor evidence="1">
        <name>Zn(2+)</name>
        <dbReference type="ChEBI" id="CHEBI:29105"/>
    </cofactor>
</comment>
<comment type="similarity">
    <text evidence="2">Belongs to the zinc-containing alcohol dehydrogenase family.</text>
</comment>
<comment type="caution">
    <text evidence="6">The sequence shown here is derived from an EMBL/GenBank/DDBJ whole genome shotgun (WGS) entry which is preliminary data.</text>
</comment>
<dbReference type="VEuPathDB" id="FungiDB:CH63R_11442"/>
<dbReference type="GeneID" id="28870523"/>
<evidence type="ECO:0000313" key="7">
    <source>
        <dbReference type="Proteomes" id="UP000092177"/>
    </source>
</evidence>
<keyword evidence="4" id="KW-0862">Zinc</keyword>
<dbReference type="Proteomes" id="UP000092177">
    <property type="component" value="Chromosome 8"/>
</dbReference>
<keyword evidence="7" id="KW-1185">Reference proteome</keyword>
<keyword evidence="3" id="KW-0479">Metal-binding</keyword>
<dbReference type="EMBL" id="LTAN01000008">
    <property type="protein sequence ID" value="OBR04739.1"/>
    <property type="molecule type" value="Genomic_DNA"/>
</dbReference>
<dbReference type="RefSeq" id="XP_018153257.1">
    <property type="nucleotide sequence ID" value="XM_018306416.1"/>
</dbReference>
<keyword evidence="5" id="KW-0560">Oxidoreductase</keyword>
<evidence type="ECO:0000256" key="2">
    <source>
        <dbReference type="ARBA" id="ARBA00008072"/>
    </source>
</evidence>
<dbReference type="InterPro" id="IPR011032">
    <property type="entry name" value="GroES-like_sf"/>
</dbReference>
<evidence type="ECO:0000313" key="6">
    <source>
        <dbReference type="EMBL" id="OBR04739.1"/>
    </source>
</evidence>
<evidence type="ECO:0000256" key="5">
    <source>
        <dbReference type="ARBA" id="ARBA00023002"/>
    </source>
</evidence>
<protein>
    <submittedName>
        <fullName evidence="6">Putative Alcohol dehydrogenase</fullName>
    </submittedName>
</protein>
<name>A0A1B7XYB5_COLHI</name>
<evidence type="ECO:0000256" key="3">
    <source>
        <dbReference type="ARBA" id="ARBA00022723"/>
    </source>
</evidence>